<dbReference type="PANTHER" id="PTHR34473:SF3">
    <property type="entry name" value="TRANSMEMBRANE PROTEIN-RELATED"/>
    <property type="match status" value="1"/>
</dbReference>
<proteinExistence type="predicted"/>
<dbReference type="AlphaFoldDB" id="A0A2W2DJ08"/>
<feature type="transmembrane region" description="Helical" evidence="2">
    <location>
        <begin position="265"/>
        <end position="284"/>
    </location>
</feature>
<reference evidence="3 4" key="1">
    <citation type="submission" date="2018-01" db="EMBL/GenBank/DDBJ databases">
        <title>Draft genome sequence of Nonomuraea sp. KC333.</title>
        <authorList>
            <person name="Sahin N."/>
            <person name="Saygin H."/>
            <person name="Ay H."/>
        </authorList>
    </citation>
    <scope>NUCLEOTIDE SEQUENCE [LARGE SCALE GENOMIC DNA]</scope>
    <source>
        <strain evidence="3 4">KC333</strain>
    </source>
</reference>
<dbReference type="NCBIfam" id="TIGR01409">
    <property type="entry name" value="TAT_signal_seq"/>
    <property type="match status" value="1"/>
</dbReference>
<feature type="transmembrane region" description="Helical" evidence="2">
    <location>
        <begin position="121"/>
        <end position="145"/>
    </location>
</feature>
<keyword evidence="4" id="KW-1185">Reference proteome</keyword>
<dbReference type="InterPro" id="IPR019546">
    <property type="entry name" value="TAT_signal_bac_arc"/>
</dbReference>
<evidence type="ECO:0000256" key="1">
    <source>
        <dbReference type="SAM" id="MobiDB-lite"/>
    </source>
</evidence>
<dbReference type="RefSeq" id="WP_111183414.1">
    <property type="nucleotide sequence ID" value="NZ_POUD01000221.1"/>
</dbReference>
<dbReference type="Proteomes" id="UP000249304">
    <property type="component" value="Unassembled WGS sequence"/>
</dbReference>
<dbReference type="OrthoDB" id="4121259at2"/>
<evidence type="ECO:0000256" key="2">
    <source>
        <dbReference type="SAM" id="Phobius"/>
    </source>
</evidence>
<dbReference type="PANTHER" id="PTHR34473">
    <property type="entry name" value="UPF0699 TRANSMEMBRANE PROTEIN YDBS"/>
    <property type="match status" value="1"/>
</dbReference>
<evidence type="ECO:0000313" key="3">
    <source>
        <dbReference type="EMBL" id="PZG10763.1"/>
    </source>
</evidence>
<protein>
    <recommendedName>
        <fullName evidence="5">PH domain-containing protein</fullName>
    </recommendedName>
</protein>
<evidence type="ECO:0008006" key="5">
    <source>
        <dbReference type="Google" id="ProtNLM"/>
    </source>
</evidence>
<feature type="transmembrane region" description="Helical" evidence="2">
    <location>
        <begin position="75"/>
        <end position="94"/>
    </location>
</feature>
<keyword evidence="2" id="KW-0472">Membrane</keyword>
<feature type="region of interest" description="Disordered" evidence="1">
    <location>
        <begin position="309"/>
        <end position="329"/>
    </location>
</feature>
<gene>
    <name evidence="3" type="ORF">C1J01_35810</name>
</gene>
<evidence type="ECO:0000313" key="4">
    <source>
        <dbReference type="Proteomes" id="UP000249304"/>
    </source>
</evidence>
<keyword evidence="2" id="KW-0812">Transmembrane</keyword>
<dbReference type="EMBL" id="POUD01000221">
    <property type="protein sequence ID" value="PZG10763.1"/>
    <property type="molecule type" value="Genomic_DNA"/>
</dbReference>
<sequence>MHRLLRLAVVRVGTGHREGSAKTAVVSLNALRRADAQTLRFSLVRRDGPDGTADETADQTADETIARFDRRWLRFGPLSFASPVLGLSALGATYETLDILGYDPDHVLIPYLIDRLGEADLLVVSVLALVGLLLVGALGALGWYAETWWGFRLVREPSGGLRASRGLFVTRSATLEEERLHGVEVAEPLMLRLGGGAYTYAVATGARGAEEESSTFNTSALLPPAPIVESHWVAAEVLHEDENPGRTVSLVPHTRHALARRIRRAFLAGAGLGGALAGLGLWLWPALVHAGWICALAVWARRPAVRPRRLPQPGAMASREATWSRGTAA</sequence>
<keyword evidence="2" id="KW-1133">Transmembrane helix</keyword>
<comment type="caution">
    <text evidence="3">The sequence shown here is derived from an EMBL/GenBank/DDBJ whole genome shotgun (WGS) entry which is preliminary data.</text>
</comment>
<organism evidence="3 4">
    <name type="scientific">Nonomuraea aridisoli</name>
    <dbReference type="NCBI Taxonomy" id="2070368"/>
    <lineage>
        <taxon>Bacteria</taxon>
        <taxon>Bacillati</taxon>
        <taxon>Actinomycetota</taxon>
        <taxon>Actinomycetes</taxon>
        <taxon>Streptosporangiales</taxon>
        <taxon>Streptosporangiaceae</taxon>
        <taxon>Nonomuraea</taxon>
    </lineage>
</organism>
<accession>A0A2W2DJ08</accession>
<name>A0A2W2DJ08_9ACTN</name>